<name>F7ZM18_ROSLO</name>
<evidence type="ECO:0000313" key="3">
    <source>
        <dbReference type="Proteomes" id="UP000001353"/>
    </source>
</evidence>
<reference evidence="2 3" key="1">
    <citation type="journal article" date="2011" name="BMC Genomics">
        <title>Comparative genome analysis and genome-guided physiological analysis of Roseobacter litoralis.</title>
        <authorList>
            <person name="Kalhoefer D."/>
            <person name="Thole S."/>
            <person name="Voget S."/>
            <person name="Lehmann R."/>
            <person name="Liesegang H."/>
            <person name="Wollher A."/>
            <person name="Daniel R."/>
            <person name="Simon M."/>
            <person name="Brinkhoff T."/>
        </authorList>
    </citation>
    <scope>NUCLEOTIDE SEQUENCE [LARGE SCALE GENOMIC DNA]</scope>
    <source>
        <strain evidence="3">ATCC 49566 / DSM 6996 / JCM 21268 / NBRC 15278 / OCh 149</strain>
    </source>
</reference>
<geneLocation type="plasmid" evidence="2 3">
    <name>pRLO149_94</name>
</geneLocation>
<dbReference type="RefSeq" id="WP_013984565.1">
    <property type="nucleotide sequence ID" value="NC_015741.1"/>
</dbReference>
<dbReference type="HOGENOM" id="CLU_077404_0_0_5"/>
<keyword evidence="2" id="KW-0614">Plasmid</keyword>
<gene>
    <name evidence="2" type="ordered locus">RLO149_p940100</name>
</gene>
<protein>
    <recommendedName>
        <fullName evidence="4">Outer membrane protein beta-barrel domain-containing protein</fullName>
    </recommendedName>
</protein>
<dbReference type="Proteomes" id="UP000001353">
    <property type="component" value="Plasmid pRLO149_94"/>
</dbReference>
<dbReference type="InterPro" id="IPR011250">
    <property type="entry name" value="OMP/PagP_B-barrel"/>
</dbReference>
<keyword evidence="1" id="KW-0732">Signal</keyword>
<sequence length="240" mass="26386">MYHIKAGTIAGLLALAAGPAVAQGSAWTYEGSFYLFASETTLNVGGLEGELSFSDALDNLEFAGMGAFAASNGQWTFIADLMYFNLGFENSTPGDAFSRLDTSSKTTVFNALALYKMRDAPTYSLHLGGGLRYFNTDTTLRLRPGTQPGRTVGDDNSWTDPIIAAMGRFKLSDTWSTTISADYGNFINDRETYQFTVTFDYEFAENWTARAGYRYLNVDNDGDDFQLEQTGPVLGVSYRF</sequence>
<dbReference type="KEGG" id="rli:RLO149_p940100"/>
<accession>F7ZM18</accession>
<feature type="chain" id="PRO_5003366930" description="Outer membrane protein beta-barrel domain-containing protein" evidence="1">
    <location>
        <begin position="23"/>
        <end position="240"/>
    </location>
</feature>
<dbReference type="OrthoDB" id="6555107at2"/>
<proteinExistence type="predicted"/>
<evidence type="ECO:0000313" key="2">
    <source>
        <dbReference type="EMBL" id="AEI96355.1"/>
    </source>
</evidence>
<dbReference type="AlphaFoldDB" id="F7ZM18"/>
<organism evidence="2 3">
    <name type="scientific">Roseobacter litoralis (strain ATCC 49566 / DSM 6996 / JCM 21268 / NBRC 15278 / OCh 149)</name>
    <dbReference type="NCBI Taxonomy" id="391595"/>
    <lineage>
        <taxon>Bacteria</taxon>
        <taxon>Pseudomonadati</taxon>
        <taxon>Pseudomonadota</taxon>
        <taxon>Alphaproteobacteria</taxon>
        <taxon>Rhodobacterales</taxon>
        <taxon>Roseobacteraceae</taxon>
        <taxon>Roseobacter</taxon>
    </lineage>
</organism>
<evidence type="ECO:0008006" key="4">
    <source>
        <dbReference type="Google" id="ProtNLM"/>
    </source>
</evidence>
<keyword evidence="3" id="KW-1185">Reference proteome</keyword>
<dbReference type="Gene3D" id="2.40.160.20">
    <property type="match status" value="1"/>
</dbReference>
<feature type="signal peptide" evidence="1">
    <location>
        <begin position="1"/>
        <end position="22"/>
    </location>
</feature>
<dbReference type="EMBL" id="CP002624">
    <property type="protein sequence ID" value="AEI96355.1"/>
    <property type="molecule type" value="Genomic_DNA"/>
</dbReference>
<dbReference type="SUPFAM" id="SSF56925">
    <property type="entry name" value="OMPA-like"/>
    <property type="match status" value="1"/>
</dbReference>
<evidence type="ECO:0000256" key="1">
    <source>
        <dbReference type="SAM" id="SignalP"/>
    </source>
</evidence>